<accession>A0A180GD65</accession>
<dbReference type="EMBL" id="ADAS02000115">
    <property type="protein sequence ID" value="OAV89883.1"/>
    <property type="molecule type" value="Genomic_DNA"/>
</dbReference>
<proteinExistence type="predicted"/>
<sequence length="119" mass="12949">MPPKRTNSITTTPRATPNATPANNSQAKTKKALVAWDKDGKDGNTSILILLDWLAVDGNYERWRGDTKTGSTKSALANQNAYFSCKVPSGWFGGWRACVNYLASAGRWGGGRLDEGDER</sequence>
<dbReference type="Proteomes" id="UP000005240">
    <property type="component" value="Unassembled WGS sequence"/>
</dbReference>
<dbReference type="VEuPathDB" id="FungiDB:PTTG_05663"/>
<dbReference type="PANTHER" id="PTHR33324:SF2">
    <property type="entry name" value="MYB_SANT-LIKE DNA-BINDING DOMAIN-CONTAINING PROTEIN"/>
    <property type="match status" value="1"/>
</dbReference>
<reference evidence="3" key="4">
    <citation type="submission" date="2025-05" db="UniProtKB">
        <authorList>
            <consortium name="EnsemblFungi"/>
        </authorList>
    </citation>
    <scope>IDENTIFICATION</scope>
    <source>
        <strain evidence="3">isolate 1-1 / race 1 (BBBD)</strain>
    </source>
</reference>
<dbReference type="OrthoDB" id="2595100at2759"/>
<feature type="compositionally biased region" description="Low complexity" evidence="1">
    <location>
        <begin position="10"/>
        <end position="24"/>
    </location>
</feature>
<gene>
    <name evidence="2" type="ORF">PTTG_05663</name>
</gene>
<reference evidence="3 4" key="3">
    <citation type="journal article" date="2017" name="G3 (Bethesda)">
        <title>Comparative analysis highlights variable genome content of wheat rusts and divergence of the mating loci.</title>
        <authorList>
            <person name="Cuomo C.A."/>
            <person name="Bakkeren G."/>
            <person name="Khalil H.B."/>
            <person name="Panwar V."/>
            <person name="Joly D."/>
            <person name="Linning R."/>
            <person name="Sakthikumar S."/>
            <person name="Song X."/>
            <person name="Adiconis X."/>
            <person name="Fan L."/>
            <person name="Goldberg J.M."/>
            <person name="Levin J.Z."/>
            <person name="Young S."/>
            <person name="Zeng Q."/>
            <person name="Anikster Y."/>
            <person name="Bruce M."/>
            <person name="Wang M."/>
            <person name="Yin C."/>
            <person name="McCallum B."/>
            <person name="Szabo L.J."/>
            <person name="Hulbert S."/>
            <person name="Chen X."/>
            <person name="Fellers J.P."/>
        </authorList>
    </citation>
    <scope>NUCLEOTIDE SEQUENCE</scope>
    <source>
        <strain evidence="4">Isolate 1-1 / race 1 (BBBD)</strain>
        <strain evidence="3">isolate 1-1 / race 1 (BBBD)</strain>
    </source>
</reference>
<evidence type="ECO:0000313" key="3">
    <source>
        <dbReference type="EnsemblFungi" id="PTTG_05663-t43_1-p1"/>
    </source>
</evidence>
<name>A0A180GD65_PUCT1</name>
<organism evidence="2">
    <name type="scientific">Puccinia triticina (isolate 1-1 / race 1 (BBBD))</name>
    <name type="common">Brown leaf rust fungus</name>
    <dbReference type="NCBI Taxonomy" id="630390"/>
    <lineage>
        <taxon>Eukaryota</taxon>
        <taxon>Fungi</taxon>
        <taxon>Dikarya</taxon>
        <taxon>Basidiomycota</taxon>
        <taxon>Pucciniomycotina</taxon>
        <taxon>Pucciniomycetes</taxon>
        <taxon>Pucciniales</taxon>
        <taxon>Pucciniaceae</taxon>
        <taxon>Puccinia</taxon>
    </lineage>
</organism>
<reference evidence="2" key="2">
    <citation type="submission" date="2016-05" db="EMBL/GenBank/DDBJ databases">
        <title>Comparative analysis highlights variable genome content of wheat rusts and divergence of the mating loci.</title>
        <authorList>
            <person name="Cuomo C.A."/>
            <person name="Bakkeren G."/>
            <person name="Szabo L."/>
            <person name="Khalil H."/>
            <person name="Joly D."/>
            <person name="Goldberg J."/>
            <person name="Young S."/>
            <person name="Zeng Q."/>
            <person name="Fellers J."/>
        </authorList>
    </citation>
    <scope>NUCLEOTIDE SEQUENCE [LARGE SCALE GENOMIC DNA]</scope>
    <source>
        <strain evidence="2">1-1 BBBD Race 1</strain>
    </source>
</reference>
<evidence type="ECO:0000313" key="2">
    <source>
        <dbReference type="EMBL" id="OAV89883.1"/>
    </source>
</evidence>
<evidence type="ECO:0000313" key="4">
    <source>
        <dbReference type="Proteomes" id="UP000005240"/>
    </source>
</evidence>
<reference evidence="2" key="1">
    <citation type="submission" date="2009-11" db="EMBL/GenBank/DDBJ databases">
        <authorList>
            <consortium name="The Broad Institute Genome Sequencing Platform"/>
            <person name="Ward D."/>
            <person name="Feldgarden M."/>
            <person name="Earl A."/>
            <person name="Young S.K."/>
            <person name="Zeng Q."/>
            <person name="Koehrsen M."/>
            <person name="Alvarado L."/>
            <person name="Berlin A."/>
            <person name="Bochicchio J."/>
            <person name="Borenstein D."/>
            <person name="Chapman S.B."/>
            <person name="Chen Z."/>
            <person name="Engels R."/>
            <person name="Freedman E."/>
            <person name="Gellesch M."/>
            <person name="Goldberg J."/>
            <person name="Griggs A."/>
            <person name="Gujja S."/>
            <person name="Heilman E."/>
            <person name="Heiman D."/>
            <person name="Hepburn T."/>
            <person name="Howarth C."/>
            <person name="Jen D."/>
            <person name="Larson L."/>
            <person name="Lewis B."/>
            <person name="Mehta T."/>
            <person name="Park D."/>
            <person name="Pearson M."/>
            <person name="Roberts A."/>
            <person name="Saif S."/>
            <person name="Shea T."/>
            <person name="Shenoy N."/>
            <person name="Sisk P."/>
            <person name="Stolte C."/>
            <person name="Sykes S."/>
            <person name="Thomson T."/>
            <person name="Walk T."/>
            <person name="White J."/>
            <person name="Yandava C."/>
            <person name="Izard J."/>
            <person name="Baranova O.V."/>
            <person name="Blanton J.M."/>
            <person name="Tanner A.C."/>
            <person name="Dewhirst F.E."/>
            <person name="Haas B."/>
            <person name="Nusbaum C."/>
            <person name="Birren B."/>
        </authorList>
    </citation>
    <scope>NUCLEOTIDE SEQUENCE [LARGE SCALE GENOMIC DNA]</scope>
    <source>
        <strain evidence="2">1-1 BBBD Race 1</strain>
    </source>
</reference>
<dbReference type="PANTHER" id="PTHR33324">
    <property type="entry name" value="EXPRESSED PROTEIN"/>
    <property type="match status" value="1"/>
</dbReference>
<evidence type="ECO:0000256" key="1">
    <source>
        <dbReference type="SAM" id="MobiDB-lite"/>
    </source>
</evidence>
<dbReference type="AlphaFoldDB" id="A0A180GD65"/>
<feature type="region of interest" description="Disordered" evidence="1">
    <location>
        <begin position="1"/>
        <end position="27"/>
    </location>
</feature>
<keyword evidence="4" id="KW-1185">Reference proteome</keyword>
<dbReference type="EnsemblFungi" id="PTTG_05663-t43_1">
    <property type="protein sequence ID" value="PTTG_05663-t43_1-p1"/>
    <property type="gene ID" value="PTTG_05663"/>
</dbReference>
<protein>
    <submittedName>
        <fullName evidence="2 3">Uncharacterized protein</fullName>
    </submittedName>
</protein>